<keyword evidence="3" id="KW-1185">Reference proteome</keyword>
<dbReference type="EMBL" id="CM026426">
    <property type="protein sequence ID" value="KAG0573128.1"/>
    <property type="molecule type" value="Genomic_DNA"/>
</dbReference>
<proteinExistence type="predicted"/>
<comment type="caution">
    <text evidence="2">The sequence shown here is derived from an EMBL/GenBank/DDBJ whole genome shotgun (WGS) entry which is preliminary data.</text>
</comment>
<organism evidence="2 3">
    <name type="scientific">Ceratodon purpureus</name>
    <name type="common">Fire moss</name>
    <name type="synonym">Dicranum purpureum</name>
    <dbReference type="NCBI Taxonomy" id="3225"/>
    <lineage>
        <taxon>Eukaryota</taxon>
        <taxon>Viridiplantae</taxon>
        <taxon>Streptophyta</taxon>
        <taxon>Embryophyta</taxon>
        <taxon>Bryophyta</taxon>
        <taxon>Bryophytina</taxon>
        <taxon>Bryopsida</taxon>
        <taxon>Dicranidae</taxon>
        <taxon>Pseudoditrichales</taxon>
        <taxon>Ditrichaceae</taxon>
        <taxon>Ceratodon</taxon>
    </lineage>
</organism>
<evidence type="ECO:0000313" key="2">
    <source>
        <dbReference type="EMBL" id="KAG0573128.1"/>
    </source>
</evidence>
<accession>A0A8T0HRF3</accession>
<feature type="compositionally biased region" description="Pro residues" evidence="1">
    <location>
        <begin position="58"/>
        <end position="67"/>
    </location>
</feature>
<feature type="compositionally biased region" description="Pro residues" evidence="1">
    <location>
        <begin position="90"/>
        <end position="101"/>
    </location>
</feature>
<name>A0A8T0HRF3_CERPU</name>
<evidence type="ECO:0000256" key="1">
    <source>
        <dbReference type="SAM" id="MobiDB-lite"/>
    </source>
</evidence>
<reference evidence="2" key="1">
    <citation type="submission" date="2020-06" db="EMBL/GenBank/DDBJ databases">
        <title>WGS assembly of Ceratodon purpureus strain R40.</title>
        <authorList>
            <person name="Carey S.B."/>
            <person name="Jenkins J."/>
            <person name="Shu S."/>
            <person name="Lovell J.T."/>
            <person name="Sreedasyam A."/>
            <person name="Maumus F."/>
            <person name="Tiley G.P."/>
            <person name="Fernandez-Pozo N."/>
            <person name="Barry K."/>
            <person name="Chen C."/>
            <person name="Wang M."/>
            <person name="Lipzen A."/>
            <person name="Daum C."/>
            <person name="Saski C.A."/>
            <person name="Payton A.C."/>
            <person name="Mcbreen J.C."/>
            <person name="Conrad R.E."/>
            <person name="Kollar L.M."/>
            <person name="Olsson S."/>
            <person name="Huttunen S."/>
            <person name="Landis J.B."/>
            <person name="Wickett N.J."/>
            <person name="Johnson M.G."/>
            <person name="Rensing S.A."/>
            <person name="Grimwood J."/>
            <person name="Schmutz J."/>
            <person name="Mcdaniel S.F."/>
        </authorList>
    </citation>
    <scope>NUCLEOTIDE SEQUENCE</scope>
    <source>
        <strain evidence="2">R40</strain>
    </source>
</reference>
<sequence>MDTNSHPARRRYGKQCQIRITPGSSNATTLTQSIITPSQHSTPPLYHHFANSTQTPPQHHPSTPPTPNSRMIPPVGTKDPTTTHTMHTPPSHPNPSHPIPT</sequence>
<feature type="region of interest" description="Disordered" evidence="1">
    <location>
        <begin position="36"/>
        <end position="101"/>
    </location>
</feature>
<feature type="compositionally biased region" description="Low complexity" evidence="1">
    <location>
        <begin position="77"/>
        <end position="89"/>
    </location>
</feature>
<protein>
    <submittedName>
        <fullName evidence="2">Uncharacterized protein</fullName>
    </submittedName>
</protein>
<evidence type="ECO:0000313" key="3">
    <source>
        <dbReference type="Proteomes" id="UP000822688"/>
    </source>
</evidence>
<dbReference type="AlphaFoldDB" id="A0A8T0HRF3"/>
<dbReference type="Proteomes" id="UP000822688">
    <property type="component" value="Chromosome V"/>
</dbReference>
<gene>
    <name evidence="2" type="ORF">KC19_VG151100</name>
</gene>